<name>A0A239D281_9ACTN</name>
<accession>A0A239D281</accession>
<dbReference type="EMBL" id="FZOF01000004">
    <property type="protein sequence ID" value="SNS25713.1"/>
    <property type="molecule type" value="Genomic_DNA"/>
</dbReference>
<evidence type="ECO:0000313" key="1">
    <source>
        <dbReference type="EMBL" id="SNS25713.1"/>
    </source>
</evidence>
<dbReference type="OrthoDB" id="4639971at2"/>
<sequence length="233" mass="25245">MATLFSVPGGELELPERPVVESWDAAGHPGQVRLRAFLDALVELVGPTVNEREGDLALALTVGLDDKVPLTRGGHDLDNYLFPVVRELGPERFAAVFARKHHAPSSTIAIGPAAPVDSAADWRGEPRLSVRTEVSASSPAWKAAIHEACRAAGPALPPGVPVELHIRFEVSARRNWSTLWKPAIDALGPLLGIPDPERPYRPHDDRIVGLALHRALDESLGHDVVITAWWRAV</sequence>
<dbReference type="AlphaFoldDB" id="A0A239D281"/>
<protein>
    <submittedName>
        <fullName evidence="1">Uncharacterized protein</fullName>
    </submittedName>
</protein>
<dbReference type="Proteomes" id="UP000198280">
    <property type="component" value="Unassembled WGS sequence"/>
</dbReference>
<proteinExistence type="predicted"/>
<dbReference type="RefSeq" id="WP_089223415.1">
    <property type="nucleotide sequence ID" value="NZ_FZOF01000004.1"/>
</dbReference>
<keyword evidence="2" id="KW-1185">Reference proteome</keyword>
<organism evidence="1 2">
    <name type="scientific">Actinacidiphila glaucinigra</name>
    <dbReference type="NCBI Taxonomy" id="235986"/>
    <lineage>
        <taxon>Bacteria</taxon>
        <taxon>Bacillati</taxon>
        <taxon>Actinomycetota</taxon>
        <taxon>Actinomycetes</taxon>
        <taxon>Kitasatosporales</taxon>
        <taxon>Streptomycetaceae</taxon>
        <taxon>Actinacidiphila</taxon>
    </lineage>
</organism>
<gene>
    <name evidence="1" type="ORF">SAMN05216252_104318</name>
</gene>
<reference evidence="1 2" key="1">
    <citation type="submission" date="2017-06" db="EMBL/GenBank/DDBJ databases">
        <authorList>
            <person name="Kim H.J."/>
            <person name="Triplett B.A."/>
        </authorList>
    </citation>
    <scope>NUCLEOTIDE SEQUENCE [LARGE SCALE GENOMIC DNA]</scope>
    <source>
        <strain evidence="1 2">CGMCC 4.1858</strain>
    </source>
</reference>
<evidence type="ECO:0000313" key="2">
    <source>
        <dbReference type="Proteomes" id="UP000198280"/>
    </source>
</evidence>